<evidence type="ECO:0000256" key="2">
    <source>
        <dbReference type="ARBA" id="ARBA00022475"/>
    </source>
</evidence>
<feature type="transmembrane region" description="Helical" evidence="8">
    <location>
        <begin position="6"/>
        <end position="26"/>
    </location>
</feature>
<dbReference type="EMBL" id="BJNB01000013">
    <property type="protein sequence ID" value="GEB97586.1"/>
    <property type="molecule type" value="Genomic_DNA"/>
</dbReference>
<evidence type="ECO:0000256" key="4">
    <source>
        <dbReference type="ARBA" id="ARBA00022692"/>
    </source>
</evidence>
<feature type="transmembrane region" description="Helical" evidence="8">
    <location>
        <begin position="389"/>
        <end position="407"/>
    </location>
</feature>
<dbReference type="GO" id="GO:0005886">
    <property type="term" value="C:plasma membrane"/>
    <property type="evidence" value="ECO:0007669"/>
    <property type="project" value="UniProtKB-SubCell"/>
</dbReference>
<protein>
    <submittedName>
        <fullName evidence="9">Membrane protein</fullName>
    </submittedName>
</protein>
<evidence type="ECO:0000256" key="7">
    <source>
        <dbReference type="ARBA" id="ARBA00024033"/>
    </source>
</evidence>
<feature type="transmembrane region" description="Helical" evidence="8">
    <location>
        <begin position="181"/>
        <end position="203"/>
    </location>
</feature>
<evidence type="ECO:0000313" key="9">
    <source>
        <dbReference type="EMBL" id="GEB97586.1"/>
    </source>
</evidence>
<comment type="similarity">
    <text evidence="7">Belongs to the glycosyltransferase 87 family.</text>
</comment>
<gene>
    <name evidence="9" type="ORF">CFL01nite_10810</name>
</gene>
<dbReference type="Pfam" id="PF09594">
    <property type="entry name" value="GT87"/>
    <property type="match status" value="1"/>
</dbReference>
<evidence type="ECO:0000256" key="6">
    <source>
        <dbReference type="ARBA" id="ARBA00023136"/>
    </source>
</evidence>
<dbReference type="AlphaFoldDB" id="A0AB73B6R8"/>
<dbReference type="Proteomes" id="UP000315353">
    <property type="component" value="Unassembled WGS sequence"/>
</dbReference>
<feature type="transmembrane region" description="Helical" evidence="8">
    <location>
        <begin position="349"/>
        <end position="369"/>
    </location>
</feature>
<dbReference type="GO" id="GO:0016758">
    <property type="term" value="F:hexosyltransferase activity"/>
    <property type="evidence" value="ECO:0007669"/>
    <property type="project" value="InterPro"/>
</dbReference>
<accession>A0AB73B6R8</accession>
<evidence type="ECO:0000313" key="10">
    <source>
        <dbReference type="Proteomes" id="UP000315353"/>
    </source>
</evidence>
<dbReference type="GeneID" id="82880726"/>
<reference evidence="9 10" key="1">
    <citation type="submission" date="2019-06" db="EMBL/GenBank/DDBJ databases">
        <title>Whole genome shotgun sequence of Corynebacterium flavescens NBRC 14136.</title>
        <authorList>
            <person name="Hosoyama A."/>
            <person name="Uohara A."/>
            <person name="Ohji S."/>
            <person name="Ichikawa N."/>
        </authorList>
    </citation>
    <scope>NUCLEOTIDE SEQUENCE [LARGE SCALE GENOMIC DNA]</scope>
    <source>
        <strain evidence="9 10">NBRC 14136</strain>
    </source>
</reference>
<dbReference type="InterPro" id="IPR018584">
    <property type="entry name" value="GT87"/>
</dbReference>
<sequence length="423" mass="46442">MKKLRWYQLFPLFISITIVTALIVDFSSWNSPQGFRLAYLIDLDVYRKGGQALLSGENLYGQDYVVGDPRHSGSITLPFTYPPFAAALFAAFAWLPYGLNSLLLALASLALLFCILYLFVRSAAPEKSTGATLTWACWLLVAACLTEPVTQTINFGQINIILVALVVIDILAVPSTSRWRGVLTGIAVAIKLTPAVFLGYFFIRRQWRAMATTLVSFVACAALGFLFSASSSLQYWTETLRNSERIGGLAYASNQSLRGFFSRVAPEHASAAWLITCLIVVAALWWIMHRVSQSGLTQPARPEAPNSTVGDVELLLLASAAALLCSPVSWSHHFIWLTLAAAFLTVRRCYWAAALSWLVLFARGHWLVPSTNDQELTWSLWQQVPGNDYLWLTCALIALAAASSFSGSSTRETADNAQPKAVA</sequence>
<name>A0AB73B6R8_CORFL</name>
<evidence type="ECO:0000256" key="5">
    <source>
        <dbReference type="ARBA" id="ARBA00022989"/>
    </source>
</evidence>
<feature type="transmembrane region" description="Helical" evidence="8">
    <location>
        <begin position="155"/>
        <end position="174"/>
    </location>
</feature>
<organism evidence="9 10">
    <name type="scientific">Corynebacterium flavescens</name>
    <dbReference type="NCBI Taxonomy" id="28028"/>
    <lineage>
        <taxon>Bacteria</taxon>
        <taxon>Bacillati</taxon>
        <taxon>Actinomycetota</taxon>
        <taxon>Actinomycetes</taxon>
        <taxon>Mycobacteriales</taxon>
        <taxon>Corynebacteriaceae</taxon>
        <taxon>Corynebacterium</taxon>
    </lineage>
</organism>
<feature type="transmembrane region" description="Helical" evidence="8">
    <location>
        <begin position="132"/>
        <end position="149"/>
    </location>
</feature>
<feature type="transmembrane region" description="Helical" evidence="8">
    <location>
        <begin position="209"/>
        <end position="227"/>
    </location>
</feature>
<keyword evidence="2" id="KW-1003">Cell membrane</keyword>
<keyword evidence="5 8" id="KW-1133">Transmembrane helix</keyword>
<feature type="transmembrane region" description="Helical" evidence="8">
    <location>
        <begin position="271"/>
        <end position="288"/>
    </location>
</feature>
<feature type="transmembrane region" description="Helical" evidence="8">
    <location>
        <begin position="79"/>
        <end position="97"/>
    </location>
</feature>
<keyword evidence="3" id="KW-0808">Transferase</keyword>
<feature type="transmembrane region" description="Helical" evidence="8">
    <location>
        <begin position="103"/>
        <end position="120"/>
    </location>
</feature>
<dbReference type="RefSeq" id="WP_075730137.1">
    <property type="nucleotide sequence ID" value="NZ_BJNB01000013.1"/>
</dbReference>
<keyword evidence="6 8" id="KW-0472">Membrane</keyword>
<comment type="caution">
    <text evidence="9">The sequence shown here is derived from an EMBL/GenBank/DDBJ whole genome shotgun (WGS) entry which is preliminary data.</text>
</comment>
<comment type="subcellular location">
    <subcellularLocation>
        <location evidence="1">Cell membrane</location>
        <topology evidence="1">Multi-pass membrane protein</topology>
    </subcellularLocation>
</comment>
<proteinExistence type="inferred from homology"/>
<evidence type="ECO:0000256" key="1">
    <source>
        <dbReference type="ARBA" id="ARBA00004651"/>
    </source>
</evidence>
<keyword evidence="4 8" id="KW-0812">Transmembrane</keyword>
<evidence type="ECO:0000256" key="3">
    <source>
        <dbReference type="ARBA" id="ARBA00022679"/>
    </source>
</evidence>
<evidence type="ECO:0000256" key="8">
    <source>
        <dbReference type="SAM" id="Phobius"/>
    </source>
</evidence>